<comment type="caution">
    <text evidence="3">The sequence shown here is derived from an EMBL/GenBank/DDBJ whole genome shotgun (WGS) entry which is preliminary data.</text>
</comment>
<gene>
    <name evidence="3" type="ORF">PLEPLA_LOCUS6403</name>
</gene>
<accession>A0A9N7YA69</accession>
<organism evidence="3 4">
    <name type="scientific">Pleuronectes platessa</name>
    <name type="common">European plaice</name>
    <dbReference type="NCBI Taxonomy" id="8262"/>
    <lineage>
        <taxon>Eukaryota</taxon>
        <taxon>Metazoa</taxon>
        <taxon>Chordata</taxon>
        <taxon>Craniata</taxon>
        <taxon>Vertebrata</taxon>
        <taxon>Euteleostomi</taxon>
        <taxon>Actinopterygii</taxon>
        <taxon>Neopterygii</taxon>
        <taxon>Teleostei</taxon>
        <taxon>Neoteleostei</taxon>
        <taxon>Acanthomorphata</taxon>
        <taxon>Carangaria</taxon>
        <taxon>Pleuronectiformes</taxon>
        <taxon>Pleuronectoidei</taxon>
        <taxon>Pleuronectidae</taxon>
        <taxon>Pleuronectes</taxon>
    </lineage>
</organism>
<dbReference type="InterPro" id="IPR036179">
    <property type="entry name" value="Ig-like_dom_sf"/>
</dbReference>
<keyword evidence="1" id="KW-0472">Membrane</keyword>
<dbReference type="SUPFAM" id="SSF48726">
    <property type="entry name" value="Immunoglobulin"/>
    <property type="match status" value="3"/>
</dbReference>
<dbReference type="SMART" id="SM00409">
    <property type="entry name" value="IG"/>
    <property type="match status" value="3"/>
</dbReference>
<dbReference type="PANTHER" id="PTHR46484">
    <property type="entry name" value="SI:CH211-171H4.5-RELATED"/>
    <property type="match status" value="1"/>
</dbReference>
<feature type="domain" description="Ig-like" evidence="2">
    <location>
        <begin position="271"/>
        <end position="350"/>
    </location>
</feature>
<feature type="non-terminal residue" evidence="3">
    <location>
        <position position="503"/>
    </location>
</feature>
<dbReference type="InterPro" id="IPR007110">
    <property type="entry name" value="Ig-like_dom"/>
</dbReference>
<feature type="domain" description="Ig-like" evidence="2">
    <location>
        <begin position="147"/>
        <end position="266"/>
    </location>
</feature>
<dbReference type="Proteomes" id="UP001153269">
    <property type="component" value="Unassembled WGS sequence"/>
</dbReference>
<dbReference type="Gene3D" id="2.60.40.10">
    <property type="entry name" value="Immunoglobulins"/>
    <property type="match status" value="3"/>
</dbReference>
<name>A0A9N7YA69_PLEPL</name>
<feature type="transmembrane region" description="Helical" evidence="1">
    <location>
        <begin position="423"/>
        <end position="442"/>
    </location>
</feature>
<evidence type="ECO:0000313" key="3">
    <source>
        <dbReference type="EMBL" id="CAB1418577.1"/>
    </source>
</evidence>
<dbReference type="InterPro" id="IPR013783">
    <property type="entry name" value="Ig-like_fold"/>
</dbReference>
<keyword evidence="1" id="KW-1133">Transmembrane helix</keyword>
<dbReference type="PROSITE" id="PS50835">
    <property type="entry name" value="IG_LIKE"/>
    <property type="match status" value="2"/>
</dbReference>
<keyword evidence="4" id="KW-1185">Reference proteome</keyword>
<protein>
    <recommendedName>
        <fullName evidence="2">Ig-like domain-containing protein</fullName>
    </recommendedName>
</protein>
<reference evidence="3" key="1">
    <citation type="submission" date="2020-03" db="EMBL/GenBank/DDBJ databases">
        <authorList>
            <person name="Weist P."/>
        </authorList>
    </citation>
    <scope>NUCLEOTIDE SEQUENCE</scope>
</reference>
<dbReference type="InterPro" id="IPR003599">
    <property type="entry name" value="Ig_sub"/>
</dbReference>
<dbReference type="EMBL" id="CADEAL010000333">
    <property type="protein sequence ID" value="CAB1418577.1"/>
    <property type="molecule type" value="Genomic_DNA"/>
</dbReference>
<evidence type="ECO:0000313" key="4">
    <source>
        <dbReference type="Proteomes" id="UP001153269"/>
    </source>
</evidence>
<dbReference type="AlphaFoldDB" id="A0A9N7YA69"/>
<evidence type="ECO:0000256" key="1">
    <source>
        <dbReference type="SAM" id="Phobius"/>
    </source>
</evidence>
<keyword evidence="1" id="KW-0812">Transmembrane</keyword>
<dbReference type="Pfam" id="PF13895">
    <property type="entry name" value="Ig_2"/>
    <property type="match status" value="1"/>
</dbReference>
<proteinExistence type="predicted"/>
<dbReference type="PANTHER" id="PTHR46484:SF1">
    <property type="entry name" value="SCHWANN CELL MYELIN PROTEIN-RELATED"/>
    <property type="match status" value="1"/>
</dbReference>
<evidence type="ECO:0000259" key="2">
    <source>
        <dbReference type="PROSITE" id="PS50835"/>
    </source>
</evidence>
<sequence length="503" mass="55664">MEWKLVISHQGRDSGATLIWKCLSLHLQIRSRQDEMDALNRRLFLVWLCFNVAQTEASSWTINVPSTVKGHPGSCVVIHCSYNYPDNGKKATQFTGIWTDATHHVVYHPVKSNIAPQYRDRTEMLGNIEHKNCSLKIDPLQQSDQGPIVFRIEMEHLDKFSYKDHQVSITMIGKVDVAISLSEDLVEGQLVVAYCSVSPSCPTSLPVFRWSHSGEEHFHSLEFDDDQWKATAALTFHPTSADHNKYLQCTVHHSGGQQQKTSKLLQVKHAPVNVRVEYKSDVKEGEAVQLTCTSDAHPPASSYEWFSETGAQLHRGNQYTMPNVSRHMGALYCTAINTVGRNNSSPVRLTVLYAPEIKSISSCSSEGKMSPTGTKIERHGSVTIGTLQAEFESSEYVHCLANNTVGNGSLVLSLPVTGAMQSLYIAIAIGAGVLLVILLMAVRLVKKCRGTSGETPTPHLSGVRESKEELSECATVQRKDMNYAVVTKPSHFVDDPVYGNVEA</sequence>